<gene>
    <name evidence="1" type="ORF">RND71_002113</name>
</gene>
<evidence type="ECO:0000313" key="1">
    <source>
        <dbReference type="EMBL" id="KAK4380251.1"/>
    </source>
</evidence>
<name>A0AAE1T296_9SOLA</name>
<accession>A0AAE1T296</accession>
<organism evidence="1 2">
    <name type="scientific">Anisodus tanguticus</name>
    <dbReference type="NCBI Taxonomy" id="243964"/>
    <lineage>
        <taxon>Eukaryota</taxon>
        <taxon>Viridiplantae</taxon>
        <taxon>Streptophyta</taxon>
        <taxon>Embryophyta</taxon>
        <taxon>Tracheophyta</taxon>
        <taxon>Spermatophyta</taxon>
        <taxon>Magnoliopsida</taxon>
        <taxon>eudicotyledons</taxon>
        <taxon>Gunneridae</taxon>
        <taxon>Pentapetalae</taxon>
        <taxon>asterids</taxon>
        <taxon>lamiids</taxon>
        <taxon>Solanales</taxon>
        <taxon>Solanaceae</taxon>
        <taxon>Solanoideae</taxon>
        <taxon>Hyoscyameae</taxon>
        <taxon>Anisodus</taxon>
    </lineage>
</organism>
<reference evidence="1" key="1">
    <citation type="submission" date="2023-12" db="EMBL/GenBank/DDBJ databases">
        <title>Genome assembly of Anisodus tanguticus.</title>
        <authorList>
            <person name="Wang Y.-J."/>
        </authorList>
    </citation>
    <scope>NUCLEOTIDE SEQUENCE</scope>
    <source>
        <strain evidence="1">KB-2021</strain>
        <tissue evidence="1">Leaf</tissue>
    </source>
</reference>
<protein>
    <submittedName>
        <fullName evidence="1">Uncharacterized protein</fullName>
    </submittedName>
</protein>
<keyword evidence="2" id="KW-1185">Reference proteome</keyword>
<evidence type="ECO:0000313" key="2">
    <source>
        <dbReference type="Proteomes" id="UP001291623"/>
    </source>
</evidence>
<proteinExistence type="predicted"/>
<comment type="caution">
    <text evidence="1">The sequence shown here is derived from an EMBL/GenBank/DDBJ whole genome shotgun (WGS) entry which is preliminary data.</text>
</comment>
<sequence length="210" mass="23777">MARSQGPTTELPPSNDDDTICEVALRKPLLPYDNPTTKTEPNVQEDLVPCQALSCDHEDATQGMSTYYNELWGTIMPSTLGLKRRTLSVAIRMEIEQERLVKNQQGYEPYHLLELFRLLGHLEVQLPKPMSCGTLFTGIEGRFQPEEKRAIPSNHQNKQRNKYMCCGSGSNSDTSGEIKTVDSFYVESNLIHPFIFSKVHPQGSKHMFDT</sequence>
<dbReference type="EMBL" id="JAVYJV010000001">
    <property type="protein sequence ID" value="KAK4380251.1"/>
    <property type="molecule type" value="Genomic_DNA"/>
</dbReference>
<dbReference type="AlphaFoldDB" id="A0AAE1T296"/>
<dbReference type="Proteomes" id="UP001291623">
    <property type="component" value="Unassembled WGS sequence"/>
</dbReference>